<protein>
    <submittedName>
        <fullName evidence="11">TRAP transporter small permease</fullName>
    </submittedName>
</protein>
<dbReference type="Pfam" id="PF04290">
    <property type="entry name" value="DctQ"/>
    <property type="match status" value="1"/>
</dbReference>
<feature type="domain" description="Tripartite ATP-independent periplasmic transporters DctQ component" evidence="10">
    <location>
        <begin position="24"/>
        <end position="154"/>
    </location>
</feature>
<comment type="caution">
    <text evidence="11">The sequence shown here is derived from an EMBL/GenBank/DDBJ whole genome shotgun (WGS) entry which is preliminary data.</text>
</comment>
<keyword evidence="5 9" id="KW-0812">Transmembrane</keyword>
<comment type="similarity">
    <text evidence="8">Belongs to the TRAP transporter small permease family.</text>
</comment>
<evidence type="ECO:0000256" key="3">
    <source>
        <dbReference type="ARBA" id="ARBA00022475"/>
    </source>
</evidence>
<gene>
    <name evidence="12" type="ORF">DW672_09475</name>
    <name evidence="11" type="ORF">DXD17_11050</name>
</gene>
<evidence type="ECO:0000256" key="6">
    <source>
        <dbReference type="ARBA" id="ARBA00022989"/>
    </source>
</evidence>
<dbReference type="EMBL" id="QSQN01000031">
    <property type="protein sequence ID" value="RGK37985.1"/>
    <property type="molecule type" value="Genomic_DNA"/>
</dbReference>
<evidence type="ECO:0000313" key="12">
    <source>
        <dbReference type="EMBL" id="RHF59271.1"/>
    </source>
</evidence>
<evidence type="ECO:0000313" key="13">
    <source>
        <dbReference type="Proteomes" id="UP000260793"/>
    </source>
</evidence>
<feature type="transmembrane region" description="Helical" evidence="9">
    <location>
        <begin position="12"/>
        <end position="36"/>
    </location>
</feature>
<evidence type="ECO:0000259" key="10">
    <source>
        <dbReference type="Pfam" id="PF04290"/>
    </source>
</evidence>
<evidence type="ECO:0000256" key="4">
    <source>
        <dbReference type="ARBA" id="ARBA00022519"/>
    </source>
</evidence>
<reference evidence="13 14" key="1">
    <citation type="submission" date="2018-08" db="EMBL/GenBank/DDBJ databases">
        <title>A genome reference for cultivated species of the human gut microbiota.</title>
        <authorList>
            <person name="Zou Y."/>
            <person name="Xue W."/>
            <person name="Luo G."/>
        </authorList>
    </citation>
    <scope>NUCLEOTIDE SEQUENCE [LARGE SCALE GENOMIC DNA]</scope>
    <source>
        <strain evidence="12 14">AM25-1LB</strain>
        <strain evidence="11 13">TF11-7</strain>
    </source>
</reference>
<evidence type="ECO:0000256" key="7">
    <source>
        <dbReference type="ARBA" id="ARBA00023136"/>
    </source>
</evidence>
<dbReference type="InterPro" id="IPR055348">
    <property type="entry name" value="DctQ"/>
</dbReference>
<sequence>MKKALQWLDENLEEVLLVIALAAMAVIMGIQVIARYIFGASLSWSEELTRYIFIWAGFLSVSYCTKKCISIKIEQFVAMFPKRGKAIFKGVNHTFELILFLYLIPFAWKYLLSAIANGQTSPAMGIPMYYVQAAPLMGFILSAIRVFQRWIIEWKRVFRKGGE</sequence>
<evidence type="ECO:0000256" key="9">
    <source>
        <dbReference type="SAM" id="Phobius"/>
    </source>
</evidence>
<dbReference type="AlphaFoldDB" id="A0A3E4LKY6"/>
<evidence type="ECO:0000256" key="1">
    <source>
        <dbReference type="ARBA" id="ARBA00004429"/>
    </source>
</evidence>
<dbReference type="GO" id="GO:0005886">
    <property type="term" value="C:plasma membrane"/>
    <property type="evidence" value="ECO:0007669"/>
    <property type="project" value="UniProtKB-SubCell"/>
</dbReference>
<dbReference type="PANTHER" id="PTHR35011">
    <property type="entry name" value="2,3-DIKETO-L-GULONATE TRAP TRANSPORTER SMALL PERMEASE PROTEIN YIAM"/>
    <property type="match status" value="1"/>
</dbReference>
<keyword evidence="6 9" id="KW-1133">Transmembrane helix</keyword>
<evidence type="ECO:0000313" key="11">
    <source>
        <dbReference type="EMBL" id="RGK37985.1"/>
    </source>
</evidence>
<dbReference type="Proteomes" id="UP000284902">
    <property type="component" value="Unassembled WGS sequence"/>
</dbReference>
<keyword evidence="2" id="KW-0813">Transport</keyword>
<feature type="transmembrane region" description="Helical" evidence="9">
    <location>
        <begin position="128"/>
        <end position="147"/>
    </location>
</feature>
<keyword evidence="4" id="KW-0997">Cell inner membrane</keyword>
<evidence type="ECO:0000256" key="8">
    <source>
        <dbReference type="ARBA" id="ARBA00038436"/>
    </source>
</evidence>
<dbReference type="InterPro" id="IPR007387">
    <property type="entry name" value="TRAP_DctQ"/>
</dbReference>
<dbReference type="Proteomes" id="UP000260793">
    <property type="component" value="Unassembled WGS sequence"/>
</dbReference>
<dbReference type="RefSeq" id="WP_005609727.1">
    <property type="nucleotide sequence ID" value="NZ_CABKOA010000034.1"/>
</dbReference>
<proteinExistence type="inferred from homology"/>
<feature type="transmembrane region" description="Helical" evidence="9">
    <location>
        <begin position="86"/>
        <end position="108"/>
    </location>
</feature>
<dbReference type="EMBL" id="QRHG01000024">
    <property type="protein sequence ID" value="RHF59271.1"/>
    <property type="molecule type" value="Genomic_DNA"/>
</dbReference>
<keyword evidence="7 9" id="KW-0472">Membrane</keyword>
<evidence type="ECO:0000256" key="5">
    <source>
        <dbReference type="ARBA" id="ARBA00022692"/>
    </source>
</evidence>
<evidence type="ECO:0000256" key="2">
    <source>
        <dbReference type="ARBA" id="ARBA00022448"/>
    </source>
</evidence>
<accession>A0A3E4LKY6</accession>
<keyword evidence="3" id="KW-1003">Cell membrane</keyword>
<organism evidence="11 13">
    <name type="scientific">[Ruminococcus] lactaris</name>
    <dbReference type="NCBI Taxonomy" id="46228"/>
    <lineage>
        <taxon>Bacteria</taxon>
        <taxon>Bacillati</taxon>
        <taxon>Bacillota</taxon>
        <taxon>Clostridia</taxon>
        <taxon>Lachnospirales</taxon>
        <taxon>Lachnospiraceae</taxon>
        <taxon>Mediterraneibacter</taxon>
    </lineage>
</organism>
<feature type="transmembrane region" description="Helical" evidence="9">
    <location>
        <begin position="48"/>
        <end position="65"/>
    </location>
</feature>
<name>A0A3E4LKY6_9FIRM</name>
<comment type="subcellular location">
    <subcellularLocation>
        <location evidence="1">Cell inner membrane</location>
        <topology evidence="1">Multi-pass membrane protein</topology>
    </subcellularLocation>
</comment>
<dbReference type="GeneID" id="77333431"/>
<evidence type="ECO:0000313" key="14">
    <source>
        <dbReference type="Proteomes" id="UP000284902"/>
    </source>
</evidence>